<accession>A0AAV9V3E4</accession>
<protein>
    <submittedName>
        <fullName evidence="4">Uncharacterized protein</fullName>
    </submittedName>
</protein>
<keyword evidence="2" id="KW-1133">Transmembrane helix</keyword>
<keyword evidence="3" id="KW-0732">Signal</keyword>
<evidence type="ECO:0000256" key="2">
    <source>
        <dbReference type="SAM" id="Phobius"/>
    </source>
</evidence>
<keyword evidence="5" id="KW-1185">Reference proteome</keyword>
<feature type="region of interest" description="Disordered" evidence="1">
    <location>
        <begin position="189"/>
        <end position="209"/>
    </location>
</feature>
<keyword evidence="2" id="KW-0812">Transmembrane</keyword>
<name>A0AAV9V3E4_9PEZI</name>
<comment type="caution">
    <text evidence="4">The sequence shown here is derived from an EMBL/GenBank/DDBJ whole genome shotgun (WGS) entry which is preliminary data.</text>
</comment>
<dbReference type="EMBL" id="JAVHNS010000005">
    <property type="protein sequence ID" value="KAK6353959.1"/>
    <property type="molecule type" value="Genomic_DNA"/>
</dbReference>
<keyword evidence="2" id="KW-0472">Membrane</keyword>
<evidence type="ECO:0000313" key="5">
    <source>
        <dbReference type="Proteomes" id="UP001373714"/>
    </source>
</evidence>
<feature type="signal peptide" evidence="3">
    <location>
        <begin position="1"/>
        <end position="23"/>
    </location>
</feature>
<dbReference type="Proteomes" id="UP001373714">
    <property type="component" value="Unassembled WGS sequence"/>
</dbReference>
<feature type="chain" id="PRO_5043631390" evidence="3">
    <location>
        <begin position="24"/>
        <end position="328"/>
    </location>
</feature>
<proteinExistence type="predicted"/>
<gene>
    <name evidence="4" type="ORF">TWF730_008379</name>
</gene>
<dbReference type="AlphaFoldDB" id="A0AAV9V3E4"/>
<sequence length="328" mass="34424">MENRHIAIRALLHLLLFFNLTHAASLVLLSRDGSGSVQGWEGTSYQAIRYEPLCGNLGTADYYRQVYALSPYCQPAIEVFTNITDSFGLYDNTGVRLRGPDARIGAGVELCVCFALQQIQDRNLAGAFCIYVNGNAQAYLDGSIALNYRPGLDASRALPICGGGFDLGAAREAWSKTAVQPLASEAERTIGGSETATGGLAPSGRGGVDTPVTRVVTETAVSTAVSVSTYFPSVVPYTDSTIYTTTGTDGVARTVTSSWVTQMPVVTVSSASDSEGSSRNDKVTLGVGLGLGIPALILVAAGVFVGISLLRKGPERHKQSSEEAGIEG</sequence>
<reference evidence="4 5" key="1">
    <citation type="submission" date="2019-10" db="EMBL/GenBank/DDBJ databases">
        <authorList>
            <person name="Palmer J.M."/>
        </authorList>
    </citation>
    <scope>NUCLEOTIDE SEQUENCE [LARGE SCALE GENOMIC DNA]</scope>
    <source>
        <strain evidence="4 5">TWF730</strain>
    </source>
</reference>
<evidence type="ECO:0000256" key="1">
    <source>
        <dbReference type="SAM" id="MobiDB-lite"/>
    </source>
</evidence>
<organism evidence="4 5">
    <name type="scientific">Orbilia blumenaviensis</name>
    <dbReference type="NCBI Taxonomy" id="1796055"/>
    <lineage>
        <taxon>Eukaryota</taxon>
        <taxon>Fungi</taxon>
        <taxon>Dikarya</taxon>
        <taxon>Ascomycota</taxon>
        <taxon>Pezizomycotina</taxon>
        <taxon>Orbiliomycetes</taxon>
        <taxon>Orbiliales</taxon>
        <taxon>Orbiliaceae</taxon>
        <taxon>Orbilia</taxon>
    </lineage>
</organism>
<evidence type="ECO:0000256" key="3">
    <source>
        <dbReference type="SAM" id="SignalP"/>
    </source>
</evidence>
<evidence type="ECO:0000313" key="4">
    <source>
        <dbReference type="EMBL" id="KAK6353959.1"/>
    </source>
</evidence>
<feature type="transmembrane region" description="Helical" evidence="2">
    <location>
        <begin position="285"/>
        <end position="310"/>
    </location>
</feature>